<protein>
    <recommendedName>
        <fullName evidence="5">UvrD-like helicase C-terminal domain-containing protein</fullName>
    </recommendedName>
</protein>
<dbReference type="SUPFAM" id="SSF52540">
    <property type="entry name" value="P-loop containing nucleoside triphosphate hydrolases"/>
    <property type="match status" value="1"/>
</dbReference>
<dbReference type="InterPro" id="IPR027417">
    <property type="entry name" value="P-loop_NTPase"/>
</dbReference>
<dbReference type="Gene3D" id="3.40.50.300">
    <property type="entry name" value="P-loop containing nucleotide triphosphate hydrolases"/>
    <property type="match status" value="1"/>
</dbReference>
<dbReference type="GO" id="GO:0003677">
    <property type="term" value="F:DNA binding"/>
    <property type="evidence" value="ECO:0007669"/>
    <property type="project" value="InterPro"/>
</dbReference>
<evidence type="ECO:0000256" key="3">
    <source>
        <dbReference type="ARBA" id="ARBA00022806"/>
    </source>
</evidence>
<sequence length="92" mass="10537">MTIHKSKGLEYNTVLFVGLEDSAFWSFKSQAESDKKAFFVALSRAKKRVIFTFSRNREVLNYGTLTTKKQSLNNISEVYHILKSAGVPIKEF</sequence>
<evidence type="ECO:0000313" key="6">
    <source>
        <dbReference type="EMBL" id="VWX36025.1"/>
    </source>
</evidence>
<dbReference type="GO" id="GO:0005524">
    <property type="term" value="F:ATP binding"/>
    <property type="evidence" value="ECO:0007669"/>
    <property type="project" value="UniProtKB-KW"/>
</dbReference>
<gene>
    <name evidence="6" type="ORF">EXIGUO9Y_270097</name>
</gene>
<keyword evidence="1" id="KW-0547">Nucleotide-binding</keyword>
<evidence type="ECO:0000313" key="7">
    <source>
        <dbReference type="Proteomes" id="UP000439752"/>
    </source>
</evidence>
<dbReference type="PANTHER" id="PTHR11070">
    <property type="entry name" value="UVRD / RECB / PCRA DNA HELICASE FAMILY MEMBER"/>
    <property type="match status" value="1"/>
</dbReference>
<evidence type="ECO:0000256" key="1">
    <source>
        <dbReference type="ARBA" id="ARBA00022741"/>
    </source>
</evidence>
<accession>A0A653IAC3</accession>
<keyword evidence="4" id="KW-0067">ATP-binding</keyword>
<keyword evidence="2" id="KW-0378">Hydrolase</keyword>
<dbReference type="GO" id="GO:0000725">
    <property type="term" value="P:recombinational repair"/>
    <property type="evidence" value="ECO:0007669"/>
    <property type="project" value="TreeGrafter"/>
</dbReference>
<reference evidence="6 7" key="1">
    <citation type="submission" date="2019-10" db="EMBL/GenBank/DDBJ databases">
        <authorList>
            <person name="Karimi E."/>
        </authorList>
    </citation>
    <scope>NUCLEOTIDE SEQUENCE [LARGE SCALE GENOMIC DNA]</scope>
    <source>
        <strain evidence="6">Exiguobacterium sp. 9Y</strain>
    </source>
</reference>
<keyword evidence="3" id="KW-0347">Helicase</keyword>
<evidence type="ECO:0000256" key="2">
    <source>
        <dbReference type="ARBA" id="ARBA00022801"/>
    </source>
</evidence>
<dbReference type="EMBL" id="CABWKQ010000020">
    <property type="protein sequence ID" value="VWX36025.1"/>
    <property type="molecule type" value="Genomic_DNA"/>
</dbReference>
<name>A0A653IAC3_9BACL</name>
<dbReference type="AlphaFoldDB" id="A0A653IAC3"/>
<dbReference type="InterPro" id="IPR014017">
    <property type="entry name" value="DNA_helicase_UvrD-like_C"/>
</dbReference>
<feature type="domain" description="UvrD-like helicase C-terminal" evidence="5">
    <location>
        <begin position="1"/>
        <end position="55"/>
    </location>
</feature>
<evidence type="ECO:0000259" key="5">
    <source>
        <dbReference type="Pfam" id="PF13361"/>
    </source>
</evidence>
<dbReference type="RefSeq" id="WP_159173420.1">
    <property type="nucleotide sequence ID" value="NZ_LR732312.1"/>
</dbReference>
<dbReference type="InterPro" id="IPR000212">
    <property type="entry name" value="DNA_helicase_UvrD/REP"/>
</dbReference>
<organism evidence="6 7">
    <name type="scientific">Exiguobacterium oxidotolerans</name>
    <dbReference type="NCBI Taxonomy" id="223958"/>
    <lineage>
        <taxon>Bacteria</taxon>
        <taxon>Bacillati</taxon>
        <taxon>Bacillota</taxon>
        <taxon>Bacilli</taxon>
        <taxon>Bacillales</taxon>
        <taxon>Bacillales Family XII. Incertae Sedis</taxon>
        <taxon>Exiguobacterium</taxon>
    </lineage>
</organism>
<dbReference type="Pfam" id="PF13361">
    <property type="entry name" value="UvrD_C"/>
    <property type="match status" value="1"/>
</dbReference>
<dbReference type="GO" id="GO:0016787">
    <property type="term" value="F:hydrolase activity"/>
    <property type="evidence" value="ECO:0007669"/>
    <property type="project" value="UniProtKB-KW"/>
</dbReference>
<proteinExistence type="predicted"/>
<dbReference type="GO" id="GO:0043138">
    <property type="term" value="F:3'-5' DNA helicase activity"/>
    <property type="evidence" value="ECO:0007669"/>
    <property type="project" value="TreeGrafter"/>
</dbReference>
<evidence type="ECO:0000256" key="4">
    <source>
        <dbReference type="ARBA" id="ARBA00022840"/>
    </source>
</evidence>
<dbReference type="PANTHER" id="PTHR11070:SF2">
    <property type="entry name" value="ATP-DEPENDENT DNA HELICASE SRS2"/>
    <property type="match status" value="1"/>
</dbReference>
<keyword evidence="7" id="KW-1185">Reference proteome</keyword>
<dbReference type="Proteomes" id="UP000439752">
    <property type="component" value="Unassembled WGS sequence"/>
</dbReference>